<sequence>MPIARLIVPPSSTTIEEELWDPEERSGRVGERQMYPAFATVNLSGLSLSNTPPPNPADAAHLPSAKEATKATSRRGSIVEALATRLFSSTPSQQPSSMGCPADIGRLDEVVRRLDTLRLSLTVDGVVGGDAPVVWPGLLRPYSAPAAGSSIVRSLPTFSPALIGVKQLFCGSSVAAAQASFGDGFSSLFRRLQGHHPTPLTLLSTSEPNSDSSSHHDDNEEEEDHDDGGGDDDGEEAQKAQDEDRRPLVDDTDPMPA</sequence>
<name>A0A180G6U9_PUCT1</name>
<reference evidence="2" key="2">
    <citation type="submission" date="2016-05" db="EMBL/GenBank/DDBJ databases">
        <title>Comparative analysis highlights variable genome content of wheat rusts and divergence of the mating loci.</title>
        <authorList>
            <person name="Cuomo C.A."/>
            <person name="Bakkeren G."/>
            <person name="Szabo L."/>
            <person name="Khalil H."/>
            <person name="Joly D."/>
            <person name="Goldberg J."/>
            <person name="Young S."/>
            <person name="Zeng Q."/>
            <person name="Fellers J."/>
        </authorList>
    </citation>
    <scope>NUCLEOTIDE SEQUENCE [LARGE SCALE GENOMIC DNA]</scope>
    <source>
        <strain evidence="2">1-1 BBBD Race 1</strain>
    </source>
</reference>
<feature type="region of interest" description="Disordered" evidence="1">
    <location>
        <begin position="47"/>
        <end position="74"/>
    </location>
</feature>
<protein>
    <submittedName>
        <fullName evidence="2 3">Uncharacterized protein</fullName>
    </submittedName>
</protein>
<feature type="compositionally biased region" description="Basic and acidic residues" evidence="1">
    <location>
        <begin position="236"/>
        <end position="249"/>
    </location>
</feature>
<dbReference type="VEuPathDB" id="FungiDB:PTTG_29360"/>
<dbReference type="EMBL" id="ADAS02000336">
    <property type="protein sequence ID" value="OAV87613.1"/>
    <property type="molecule type" value="Genomic_DNA"/>
</dbReference>
<feature type="region of interest" description="Disordered" evidence="1">
    <location>
        <begin position="198"/>
        <end position="257"/>
    </location>
</feature>
<dbReference type="EnsemblFungi" id="PTTG_29360-t43_1">
    <property type="protein sequence ID" value="PTTG_29360-t43_1-p1"/>
    <property type="gene ID" value="PTTG_29360"/>
</dbReference>
<gene>
    <name evidence="2" type="ORF">PTTG_29360</name>
</gene>
<evidence type="ECO:0000256" key="1">
    <source>
        <dbReference type="SAM" id="MobiDB-lite"/>
    </source>
</evidence>
<evidence type="ECO:0000313" key="2">
    <source>
        <dbReference type="EMBL" id="OAV87613.1"/>
    </source>
</evidence>
<evidence type="ECO:0000313" key="3">
    <source>
        <dbReference type="EnsemblFungi" id="PTTG_29360-t43_1-p1"/>
    </source>
</evidence>
<reference evidence="3" key="4">
    <citation type="submission" date="2025-05" db="UniProtKB">
        <authorList>
            <consortium name="EnsemblFungi"/>
        </authorList>
    </citation>
    <scope>IDENTIFICATION</scope>
    <source>
        <strain evidence="3">isolate 1-1 / race 1 (BBBD)</strain>
    </source>
</reference>
<proteinExistence type="predicted"/>
<dbReference type="AlphaFoldDB" id="A0A180G6U9"/>
<reference evidence="2" key="1">
    <citation type="submission" date="2009-11" db="EMBL/GenBank/DDBJ databases">
        <authorList>
            <consortium name="The Broad Institute Genome Sequencing Platform"/>
            <person name="Ward D."/>
            <person name="Feldgarden M."/>
            <person name="Earl A."/>
            <person name="Young S.K."/>
            <person name="Zeng Q."/>
            <person name="Koehrsen M."/>
            <person name="Alvarado L."/>
            <person name="Berlin A."/>
            <person name="Bochicchio J."/>
            <person name="Borenstein D."/>
            <person name="Chapman S.B."/>
            <person name="Chen Z."/>
            <person name="Engels R."/>
            <person name="Freedman E."/>
            <person name="Gellesch M."/>
            <person name="Goldberg J."/>
            <person name="Griggs A."/>
            <person name="Gujja S."/>
            <person name="Heilman E."/>
            <person name="Heiman D."/>
            <person name="Hepburn T."/>
            <person name="Howarth C."/>
            <person name="Jen D."/>
            <person name="Larson L."/>
            <person name="Lewis B."/>
            <person name="Mehta T."/>
            <person name="Park D."/>
            <person name="Pearson M."/>
            <person name="Roberts A."/>
            <person name="Saif S."/>
            <person name="Shea T."/>
            <person name="Shenoy N."/>
            <person name="Sisk P."/>
            <person name="Stolte C."/>
            <person name="Sykes S."/>
            <person name="Thomson T."/>
            <person name="Walk T."/>
            <person name="White J."/>
            <person name="Yandava C."/>
            <person name="Izard J."/>
            <person name="Baranova O.V."/>
            <person name="Blanton J.M."/>
            <person name="Tanner A.C."/>
            <person name="Dewhirst F.E."/>
            <person name="Haas B."/>
            <person name="Nusbaum C."/>
            <person name="Birren B."/>
        </authorList>
    </citation>
    <scope>NUCLEOTIDE SEQUENCE [LARGE SCALE GENOMIC DNA]</scope>
    <source>
        <strain evidence="2">1-1 BBBD Race 1</strain>
    </source>
</reference>
<evidence type="ECO:0000313" key="4">
    <source>
        <dbReference type="Proteomes" id="UP000005240"/>
    </source>
</evidence>
<feature type="compositionally biased region" description="Acidic residues" evidence="1">
    <location>
        <begin position="219"/>
        <end position="235"/>
    </location>
</feature>
<keyword evidence="4" id="KW-1185">Reference proteome</keyword>
<dbReference type="Proteomes" id="UP000005240">
    <property type="component" value="Unassembled WGS sequence"/>
</dbReference>
<organism evidence="2">
    <name type="scientific">Puccinia triticina (isolate 1-1 / race 1 (BBBD))</name>
    <name type="common">Brown leaf rust fungus</name>
    <dbReference type="NCBI Taxonomy" id="630390"/>
    <lineage>
        <taxon>Eukaryota</taxon>
        <taxon>Fungi</taxon>
        <taxon>Dikarya</taxon>
        <taxon>Basidiomycota</taxon>
        <taxon>Pucciniomycotina</taxon>
        <taxon>Pucciniomycetes</taxon>
        <taxon>Pucciniales</taxon>
        <taxon>Pucciniaceae</taxon>
        <taxon>Puccinia</taxon>
    </lineage>
</organism>
<accession>A0A180G6U9</accession>
<reference evidence="3 4" key="3">
    <citation type="journal article" date="2017" name="G3 (Bethesda)">
        <title>Comparative analysis highlights variable genome content of wheat rusts and divergence of the mating loci.</title>
        <authorList>
            <person name="Cuomo C.A."/>
            <person name="Bakkeren G."/>
            <person name="Khalil H.B."/>
            <person name="Panwar V."/>
            <person name="Joly D."/>
            <person name="Linning R."/>
            <person name="Sakthikumar S."/>
            <person name="Song X."/>
            <person name="Adiconis X."/>
            <person name="Fan L."/>
            <person name="Goldberg J.M."/>
            <person name="Levin J.Z."/>
            <person name="Young S."/>
            <person name="Zeng Q."/>
            <person name="Anikster Y."/>
            <person name="Bruce M."/>
            <person name="Wang M."/>
            <person name="Yin C."/>
            <person name="McCallum B."/>
            <person name="Szabo L.J."/>
            <person name="Hulbert S."/>
            <person name="Chen X."/>
            <person name="Fellers J.P."/>
        </authorList>
    </citation>
    <scope>NUCLEOTIDE SEQUENCE</scope>
    <source>
        <strain evidence="4">Isolate 1-1 / race 1 (BBBD)</strain>
        <strain evidence="3">isolate 1-1 / race 1 (BBBD)</strain>
    </source>
</reference>